<reference evidence="3 4" key="1">
    <citation type="journal article" date="2014" name="Genome Biol. Evol.">
        <title>The secreted proteins of Achlya hypogyna and Thraustotheca clavata identify the ancestral oomycete secretome and reveal gene acquisitions by horizontal gene transfer.</title>
        <authorList>
            <person name="Misner I."/>
            <person name="Blouin N."/>
            <person name="Leonard G."/>
            <person name="Richards T.A."/>
            <person name="Lane C.E."/>
        </authorList>
    </citation>
    <scope>NUCLEOTIDE SEQUENCE [LARGE SCALE GENOMIC DNA]</scope>
    <source>
        <strain evidence="3 4">ATCC 34112</strain>
    </source>
</reference>
<accession>A0A1V9Y7H8</accession>
<keyword evidence="1" id="KW-0812">Transmembrane</keyword>
<keyword evidence="4" id="KW-1185">Reference proteome</keyword>
<comment type="caution">
    <text evidence="3">The sequence shown here is derived from an EMBL/GenBank/DDBJ whole genome shotgun (WGS) entry which is preliminary data.</text>
</comment>
<proteinExistence type="predicted"/>
<keyword evidence="1" id="KW-1133">Transmembrane helix</keyword>
<dbReference type="InterPro" id="IPR055588">
    <property type="entry name" value="DUF7164"/>
</dbReference>
<dbReference type="STRING" id="74557.A0A1V9Y7H8"/>
<name>A0A1V9Y7H8_9STRA</name>
<protein>
    <recommendedName>
        <fullName evidence="2">DUF7164 domain-containing protein</fullName>
    </recommendedName>
</protein>
<dbReference type="AlphaFoldDB" id="A0A1V9Y7H8"/>
<dbReference type="Pfam" id="PF23741">
    <property type="entry name" value="DUF7164"/>
    <property type="match status" value="1"/>
</dbReference>
<evidence type="ECO:0000313" key="4">
    <source>
        <dbReference type="Proteomes" id="UP000243217"/>
    </source>
</evidence>
<dbReference type="OrthoDB" id="330499at2759"/>
<organism evidence="3 4">
    <name type="scientific">Thraustotheca clavata</name>
    <dbReference type="NCBI Taxonomy" id="74557"/>
    <lineage>
        <taxon>Eukaryota</taxon>
        <taxon>Sar</taxon>
        <taxon>Stramenopiles</taxon>
        <taxon>Oomycota</taxon>
        <taxon>Saprolegniomycetes</taxon>
        <taxon>Saprolegniales</taxon>
        <taxon>Achlyaceae</taxon>
        <taxon>Thraustotheca</taxon>
    </lineage>
</organism>
<evidence type="ECO:0000256" key="1">
    <source>
        <dbReference type="SAM" id="Phobius"/>
    </source>
</evidence>
<dbReference type="Proteomes" id="UP000243217">
    <property type="component" value="Unassembled WGS sequence"/>
</dbReference>
<dbReference type="EMBL" id="JNBS01004932">
    <property type="protein sequence ID" value="OQR81677.1"/>
    <property type="molecule type" value="Genomic_DNA"/>
</dbReference>
<evidence type="ECO:0000259" key="2">
    <source>
        <dbReference type="Pfam" id="PF23741"/>
    </source>
</evidence>
<gene>
    <name evidence="3" type="ORF">THRCLA_23318</name>
</gene>
<feature type="non-terminal residue" evidence="3">
    <location>
        <position position="272"/>
    </location>
</feature>
<evidence type="ECO:0000313" key="3">
    <source>
        <dbReference type="EMBL" id="OQR81677.1"/>
    </source>
</evidence>
<feature type="domain" description="DUF7164" evidence="2">
    <location>
        <begin position="57"/>
        <end position="272"/>
    </location>
</feature>
<keyword evidence="1" id="KW-0472">Membrane</keyword>
<sequence>MDDRRPAAPRQLGVQLSLVILVFIVQFLVLQYWFSSDQELKSLREEKLDNVMSTHEPFVRAAVMYLPPAQADKFITQLRWFRQSWLTMHEYEPELWRTDIVVFTSTSLIELKELGCVENPRSNVQEPNKCIVIADYKKASFPEFNYDFADSINVAAVNHPWVEIYDWVLRTDIDTFLTPAFATWKPSTMAVGFGQYSFDGYDTNDRLARIMKDLDMQPAELDNIGSTWYGARQLVQSCANMTMEMMLYLNKNEFTQEEKNAEYGAKGWPRWH</sequence>
<feature type="transmembrane region" description="Helical" evidence="1">
    <location>
        <begin position="12"/>
        <end position="34"/>
    </location>
</feature>